<dbReference type="GO" id="GO:0006352">
    <property type="term" value="P:DNA-templated transcription initiation"/>
    <property type="evidence" value="ECO:0007669"/>
    <property type="project" value="InterPro"/>
</dbReference>
<dbReference type="SUPFAM" id="SSF88946">
    <property type="entry name" value="Sigma2 domain of RNA polymerase sigma factors"/>
    <property type="match status" value="1"/>
</dbReference>
<dbReference type="eggNOG" id="COG1595">
    <property type="taxonomic scope" value="Bacteria"/>
</dbReference>
<dbReference type="InterPro" id="IPR007630">
    <property type="entry name" value="RNA_pol_sigma70_r4"/>
</dbReference>
<keyword evidence="4" id="KW-0238">DNA-binding</keyword>
<proteinExistence type="inferred from homology"/>
<evidence type="ECO:0000313" key="8">
    <source>
        <dbReference type="EMBL" id="ACV62631.1"/>
    </source>
</evidence>
<dbReference type="Gene3D" id="1.10.1740.10">
    <property type="match status" value="1"/>
</dbReference>
<name>C8VX55_DESAS</name>
<keyword evidence="5" id="KW-0804">Transcription</keyword>
<dbReference type="InterPro" id="IPR014284">
    <property type="entry name" value="RNA_pol_sigma-70_dom"/>
</dbReference>
<dbReference type="Pfam" id="PF04545">
    <property type="entry name" value="Sigma70_r4"/>
    <property type="match status" value="1"/>
</dbReference>
<dbReference type="PANTHER" id="PTHR43133:SF57">
    <property type="entry name" value="RNA POLYMERASE SIGMA-70 FACTOR"/>
    <property type="match status" value="1"/>
</dbReference>
<evidence type="ECO:0000256" key="1">
    <source>
        <dbReference type="ARBA" id="ARBA00010641"/>
    </source>
</evidence>
<dbReference type="InterPro" id="IPR013324">
    <property type="entry name" value="RNA_pol_sigma_r3/r4-like"/>
</dbReference>
<dbReference type="InterPro" id="IPR039425">
    <property type="entry name" value="RNA_pol_sigma-70-like"/>
</dbReference>
<evidence type="ECO:0000259" key="7">
    <source>
        <dbReference type="Pfam" id="PF04545"/>
    </source>
</evidence>
<dbReference type="InterPro" id="IPR007627">
    <property type="entry name" value="RNA_pol_sigma70_r2"/>
</dbReference>
<dbReference type="InterPro" id="IPR036388">
    <property type="entry name" value="WH-like_DNA-bd_sf"/>
</dbReference>
<dbReference type="CDD" id="cd06171">
    <property type="entry name" value="Sigma70_r4"/>
    <property type="match status" value="1"/>
</dbReference>
<keyword evidence="2" id="KW-0805">Transcription regulation</keyword>
<dbReference type="InterPro" id="IPR013325">
    <property type="entry name" value="RNA_pol_sigma_r2"/>
</dbReference>
<dbReference type="KEGG" id="dae:Dtox_1778"/>
<dbReference type="SUPFAM" id="SSF88659">
    <property type="entry name" value="Sigma3 and sigma4 domains of RNA polymerase sigma factors"/>
    <property type="match status" value="1"/>
</dbReference>
<dbReference type="Proteomes" id="UP000002217">
    <property type="component" value="Chromosome"/>
</dbReference>
<feature type="domain" description="RNA polymerase sigma-70 region 2" evidence="6">
    <location>
        <begin position="21"/>
        <end position="86"/>
    </location>
</feature>
<dbReference type="RefSeq" id="WP_015757342.1">
    <property type="nucleotide sequence ID" value="NC_013216.1"/>
</dbReference>
<dbReference type="PANTHER" id="PTHR43133">
    <property type="entry name" value="RNA POLYMERASE ECF-TYPE SIGMA FACTO"/>
    <property type="match status" value="1"/>
</dbReference>
<evidence type="ECO:0000256" key="3">
    <source>
        <dbReference type="ARBA" id="ARBA00023082"/>
    </source>
</evidence>
<accession>C8VX55</accession>
<reference evidence="8 9" key="1">
    <citation type="journal article" date="2009" name="Stand. Genomic Sci.">
        <title>Complete genome sequence of Desulfotomaculum acetoxidans type strain (5575).</title>
        <authorList>
            <person name="Spring S."/>
            <person name="Lapidus A."/>
            <person name="Schroder M."/>
            <person name="Gleim D."/>
            <person name="Sims D."/>
            <person name="Meincke L."/>
            <person name="Glavina Del Rio T."/>
            <person name="Tice H."/>
            <person name="Copeland A."/>
            <person name="Cheng J.F."/>
            <person name="Lucas S."/>
            <person name="Chen F."/>
            <person name="Nolan M."/>
            <person name="Bruce D."/>
            <person name="Goodwin L."/>
            <person name="Pitluck S."/>
            <person name="Ivanova N."/>
            <person name="Mavromatis K."/>
            <person name="Mikhailova N."/>
            <person name="Pati A."/>
            <person name="Chen A."/>
            <person name="Palaniappan K."/>
            <person name="Land M."/>
            <person name="Hauser L."/>
            <person name="Chang Y.J."/>
            <person name="Jeffries C.D."/>
            <person name="Chain P."/>
            <person name="Saunders E."/>
            <person name="Brettin T."/>
            <person name="Detter J.C."/>
            <person name="Goker M."/>
            <person name="Bristow J."/>
            <person name="Eisen J.A."/>
            <person name="Markowitz V."/>
            <person name="Hugenholtz P."/>
            <person name="Kyrpides N.C."/>
            <person name="Klenk H.P."/>
            <person name="Han C."/>
        </authorList>
    </citation>
    <scope>NUCLEOTIDE SEQUENCE [LARGE SCALE GENOMIC DNA]</scope>
    <source>
        <strain evidence="9">ATCC 49208 / DSM 771 / VKM B-1644</strain>
    </source>
</reference>
<dbReference type="HOGENOM" id="CLU_047691_3_4_9"/>
<gene>
    <name evidence="8" type="ordered locus">Dtox_1778</name>
</gene>
<dbReference type="Gene3D" id="1.10.10.10">
    <property type="entry name" value="Winged helix-like DNA-binding domain superfamily/Winged helix DNA-binding domain"/>
    <property type="match status" value="1"/>
</dbReference>
<evidence type="ECO:0000313" key="9">
    <source>
        <dbReference type="Proteomes" id="UP000002217"/>
    </source>
</evidence>
<dbReference type="NCBIfam" id="TIGR02937">
    <property type="entry name" value="sigma70-ECF"/>
    <property type="match status" value="1"/>
</dbReference>
<dbReference type="Pfam" id="PF04542">
    <property type="entry name" value="Sigma70_r2"/>
    <property type="match status" value="1"/>
</dbReference>
<evidence type="ECO:0000256" key="5">
    <source>
        <dbReference type="ARBA" id="ARBA00023163"/>
    </source>
</evidence>
<feature type="domain" description="RNA polymerase sigma-70 region 4" evidence="7">
    <location>
        <begin position="124"/>
        <end position="170"/>
    </location>
</feature>
<comment type="similarity">
    <text evidence="1">Belongs to the sigma-70 factor family. ECF subfamily.</text>
</comment>
<dbReference type="AlphaFoldDB" id="C8VX55"/>
<keyword evidence="3" id="KW-0731">Sigma factor</keyword>
<dbReference type="STRING" id="485916.Dtox_1778"/>
<protein>
    <submittedName>
        <fullName evidence="8">RNA polymerase, sigma-24 subunit, ECF subfamily</fullName>
    </submittedName>
</protein>
<evidence type="ECO:0000256" key="4">
    <source>
        <dbReference type="ARBA" id="ARBA00023125"/>
    </source>
</evidence>
<dbReference type="EMBL" id="CP001720">
    <property type="protein sequence ID" value="ACV62631.1"/>
    <property type="molecule type" value="Genomic_DNA"/>
</dbReference>
<dbReference type="GO" id="GO:0016987">
    <property type="term" value="F:sigma factor activity"/>
    <property type="evidence" value="ECO:0007669"/>
    <property type="project" value="UniProtKB-KW"/>
</dbReference>
<dbReference type="GO" id="GO:0003677">
    <property type="term" value="F:DNA binding"/>
    <property type="evidence" value="ECO:0007669"/>
    <property type="project" value="InterPro"/>
</dbReference>
<sequence length="183" mass="21385">MIATGELTKTMRDEDLSFEELYDRHFAAVNRYLRYRVVSIWDADDLTAIVFMKAMEKYHQFTGSGSFISWLFRITHNTMVDYFKMKKDIPSDLSYVMRTDSITNEPEEITLYGEEVALLRELILKLPGEQRDVLSLRYAGELRFKQIGEVLGKHEGAVRTIHHRALKQLRSMFAERGAVPDER</sequence>
<evidence type="ECO:0000256" key="2">
    <source>
        <dbReference type="ARBA" id="ARBA00023015"/>
    </source>
</evidence>
<organism evidence="8 9">
    <name type="scientific">Desulfofarcimen acetoxidans (strain ATCC 49208 / DSM 771 / KCTC 5769 / VKM B-1644 / 5575)</name>
    <name type="common">Desulfotomaculum acetoxidans</name>
    <dbReference type="NCBI Taxonomy" id="485916"/>
    <lineage>
        <taxon>Bacteria</taxon>
        <taxon>Bacillati</taxon>
        <taxon>Bacillota</taxon>
        <taxon>Clostridia</taxon>
        <taxon>Eubacteriales</taxon>
        <taxon>Peptococcaceae</taxon>
        <taxon>Desulfofarcimen</taxon>
    </lineage>
</organism>
<keyword evidence="9" id="KW-1185">Reference proteome</keyword>
<evidence type="ECO:0000259" key="6">
    <source>
        <dbReference type="Pfam" id="PF04542"/>
    </source>
</evidence>